<keyword evidence="2 8" id="KW-0808">Transferase</keyword>
<evidence type="ECO:0000256" key="6">
    <source>
        <dbReference type="PROSITE-ProRule" id="PRU10141"/>
    </source>
</evidence>
<dbReference type="EMBL" id="CAJNDS010001602">
    <property type="protein sequence ID" value="CAE7267262.1"/>
    <property type="molecule type" value="Genomic_DNA"/>
</dbReference>
<comment type="caution">
    <text evidence="10">The sequence shown here is derived from an EMBL/GenBank/DDBJ whole genome shotgun (WGS) entry which is preliminary data.</text>
</comment>
<feature type="binding site" evidence="6">
    <location>
        <position position="56"/>
    </location>
    <ligand>
        <name>ATP</name>
        <dbReference type="ChEBI" id="CHEBI:30616"/>
    </ligand>
</feature>
<keyword evidence="1 7" id="KW-0723">Serine/threonine-protein kinase</keyword>
<dbReference type="InterPro" id="IPR050117">
    <property type="entry name" value="MAPK"/>
</dbReference>
<dbReference type="CDD" id="cd07834">
    <property type="entry name" value="STKc_MAPK"/>
    <property type="match status" value="1"/>
</dbReference>
<comment type="similarity">
    <text evidence="8">Belongs to the protein kinase superfamily. Ser/Thr protein kinase family. MAP kinase subfamily.</text>
</comment>
<proteinExistence type="inferred from homology"/>
<evidence type="ECO:0000256" key="7">
    <source>
        <dbReference type="RuleBase" id="RU000304"/>
    </source>
</evidence>
<protein>
    <recommendedName>
        <fullName evidence="8">Mitogen-activated protein kinase</fullName>
        <ecNumber evidence="8">2.7.11.24</ecNumber>
    </recommendedName>
</protein>
<keyword evidence="11" id="KW-1185">Reference proteome</keyword>
<dbReference type="OrthoDB" id="192887at2759"/>
<dbReference type="Gene3D" id="1.10.510.10">
    <property type="entry name" value="Transferase(Phosphotransferase) domain 1"/>
    <property type="match status" value="1"/>
</dbReference>
<evidence type="ECO:0000256" key="4">
    <source>
        <dbReference type="ARBA" id="ARBA00022777"/>
    </source>
</evidence>
<organism evidence="10 11">
    <name type="scientific">Symbiodinium natans</name>
    <dbReference type="NCBI Taxonomy" id="878477"/>
    <lineage>
        <taxon>Eukaryota</taxon>
        <taxon>Sar</taxon>
        <taxon>Alveolata</taxon>
        <taxon>Dinophyceae</taxon>
        <taxon>Suessiales</taxon>
        <taxon>Symbiodiniaceae</taxon>
        <taxon>Symbiodinium</taxon>
    </lineage>
</organism>
<dbReference type="InterPro" id="IPR008271">
    <property type="entry name" value="Ser/Thr_kinase_AS"/>
</dbReference>
<keyword evidence="3 6" id="KW-0547">Nucleotide-binding</keyword>
<feature type="domain" description="Protein kinase" evidence="9">
    <location>
        <begin position="26"/>
        <end position="316"/>
    </location>
</feature>
<dbReference type="SUPFAM" id="SSF56112">
    <property type="entry name" value="Protein kinase-like (PK-like)"/>
    <property type="match status" value="1"/>
</dbReference>
<comment type="catalytic activity">
    <reaction evidence="8">
        <text>L-threonyl-[protein] + ATP = O-phospho-L-threonyl-[protein] + ADP + H(+)</text>
        <dbReference type="Rhea" id="RHEA:46608"/>
        <dbReference type="Rhea" id="RHEA-COMP:11060"/>
        <dbReference type="Rhea" id="RHEA-COMP:11605"/>
        <dbReference type="ChEBI" id="CHEBI:15378"/>
        <dbReference type="ChEBI" id="CHEBI:30013"/>
        <dbReference type="ChEBI" id="CHEBI:30616"/>
        <dbReference type="ChEBI" id="CHEBI:61977"/>
        <dbReference type="ChEBI" id="CHEBI:456216"/>
        <dbReference type="EC" id="2.7.11.24"/>
    </reaction>
</comment>
<dbReference type="AlphaFoldDB" id="A0A812MIX1"/>
<evidence type="ECO:0000256" key="1">
    <source>
        <dbReference type="ARBA" id="ARBA00022527"/>
    </source>
</evidence>
<keyword evidence="5 6" id="KW-0067">ATP-binding</keyword>
<dbReference type="PROSITE" id="PS00107">
    <property type="entry name" value="PROTEIN_KINASE_ATP"/>
    <property type="match status" value="1"/>
</dbReference>
<evidence type="ECO:0000256" key="2">
    <source>
        <dbReference type="ARBA" id="ARBA00022679"/>
    </source>
</evidence>
<comment type="cofactor">
    <cofactor evidence="8">
        <name>Mg(2+)</name>
        <dbReference type="ChEBI" id="CHEBI:18420"/>
    </cofactor>
</comment>
<keyword evidence="4 8" id="KW-0418">Kinase</keyword>
<dbReference type="Pfam" id="PF00069">
    <property type="entry name" value="Pkinase"/>
    <property type="match status" value="1"/>
</dbReference>
<dbReference type="FunFam" id="3.30.200.20:FF:000046">
    <property type="entry name" value="Mitogen-activated protein kinase"/>
    <property type="match status" value="1"/>
</dbReference>
<evidence type="ECO:0000259" key="9">
    <source>
        <dbReference type="PROSITE" id="PS50011"/>
    </source>
</evidence>
<dbReference type="GO" id="GO:0004707">
    <property type="term" value="F:MAP kinase activity"/>
    <property type="evidence" value="ECO:0007669"/>
    <property type="project" value="UniProtKB-EC"/>
</dbReference>
<evidence type="ECO:0000313" key="11">
    <source>
        <dbReference type="Proteomes" id="UP000604046"/>
    </source>
</evidence>
<evidence type="ECO:0000313" key="10">
    <source>
        <dbReference type="EMBL" id="CAE7267262.1"/>
    </source>
</evidence>
<dbReference type="InterPro" id="IPR003527">
    <property type="entry name" value="MAP_kinase_CS"/>
</dbReference>
<dbReference type="GO" id="GO:0005524">
    <property type="term" value="F:ATP binding"/>
    <property type="evidence" value="ECO:0007669"/>
    <property type="project" value="UniProtKB-UniRule"/>
</dbReference>
<name>A0A812MIX1_9DINO</name>
<reference evidence="10" key="1">
    <citation type="submission" date="2021-02" db="EMBL/GenBank/DDBJ databases">
        <authorList>
            <person name="Dougan E. K."/>
            <person name="Rhodes N."/>
            <person name="Thang M."/>
            <person name="Chan C."/>
        </authorList>
    </citation>
    <scope>NUCLEOTIDE SEQUENCE</scope>
</reference>
<dbReference type="EC" id="2.7.11.24" evidence="8"/>
<dbReference type="PANTHER" id="PTHR24055">
    <property type="entry name" value="MITOGEN-ACTIVATED PROTEIN KINASE"/>
    <property type="match status" value="1"/>
</dbReference>
<dbReference type="Gene3D" id="3.30.200.20">
    <property type="entry name" value="Phosphorylase Kinase, domain 1"/>
    <property type="match status" value="1"/>
</dbReference>
<evidence type="ECO:0000256" key="5">
    <source>
        <dbReference type="ARBA" id="ARBA00022840"/>
    </source>
</evidence>
<keyword evidence="8" id="KW-0460">Magnesium</keyword>
<dbReference type="InterPro" id="IPR011009">
    <property type="entry name" value="Kinase-like_dom_sf"/>
</dbReference>
<dbReference type="PROSITE" id="PS01351">
    <property type="entry name" value="MAPK"/>
    <property type="match status" value="1"/>
</dbReference>
<dbReference type="FunFam" id="1.10.510.10:FF:000098">
    <property type="entry name" value="Mitogen-activated protein kinase 1"/>
    <property type="match status" value="1"/>
</dbReference>
<dbReference type="PROSITE" id="PS50011">
    <property type="entry name" value="PROTEIN_KINASE_DOM"/>
    <property type="match status" value="1"/>
</dbReference>
<accession>A0A812MIX1</accession>
<dbReference type="InterPro" id="IPR000719">
    <property type="entry name" value="Prot_kinase_dom"/>
</dbReference>
<dbReference type="Proteomes" id="UP000604046">
    <property type="component" value="Unassembled WGS sequence"/>
</dbReference>
<dbReference type="InterPro" id="IPR017441">
    <property type="entry name" value="Protein_kinase_ATP_BS"/>
</dbReference>
<dbReference type="PROSITE" id="PS00108">
    <property type="entry name" value="PROTEIN_KINASE_ST"/>
    <property type="match status" value="1"/>
</dbReference>
<gene>
    <name evidence="10" type="primary">erkA</name>
    <name evidence="10" type="ORF">SNAT2548_LOCUS14162</name>
</gene>
<evidence type="ECO:0000256" key="8">
    <source>
        <dbReference type="RuleBase" id="RU361165"/>
    </source>
</evidence>
<comment type="activity regulation">
    <text evidence="8">Activated by threonine and tyrosine phosphorylation.</text>
</comment>
<dbReference type="SMART" id="SM00220">
    <property type="entry name" value="S_TKc"/>
    <property type="match status" value="1"/>
</dbReference>
<sequence length="399" mass="45451">MPIESLELELHGTPVLGSNFQAPRRFTVLEAVGQGAYGVVCSARDEHTGDTVAIKKIESAFDDITFAKRTLRELKILRHLRHENLIDIRYVFLPGLKSSFEDIYVVSELMETDLASILKSPQPLSDEHCQFFIYQILRGLKFMHSAGVIHRDLKPRNLLVNSNCDLKICDYGLARLAMSNGDFRPLTEYVCTRWYRAPEVLCSWADYGPAIDMWSLGCIFAEMLRRRPLLPGKNTQHQLQLIIQNLGSPDASALNRINNEKCRKFIESLPRTQGRAALYEAVGPVPPLVLELLDCTLQFNPDHRVTVEQALALQYLEQLHCPEDEPSSAALDLSDFEFERRKIDLAALREEIFLEALRYHPEVQQRYKQEQVQLGTAYDIGAYRLLAPGESQYDEDEAA</sequence>
<evidence type="ECO:0000256" key="3">
    <source>
        <dbReference type="ARBA" id="ARBA00022741"/>
    </source>
</evidence>